<reference evidence="2" key="1">
    <citation type="journal article" date="2014" name="Int. J. Syst. Evol. Microbiol.">
        <title>Complete genome sequence of Corynebacterium casei LMG S-19264T (=DSM 44701T), isolated from a smear-ripened cheese.</title>
        <authorList>
            <consortium name="US DOE Joint Genome Institute (JGI-PGF)"/>
            <person name="Walter F."/>
            <person name="Albersmeier A."/>
            <person name="Kalinowski J."/>
            <person name="Ruckert C."/>
        </authorList>
    </citation>
    <scope>NUCLEOTIDE SEQUENCE</scope>
    <source>
        <strain evidence="2">CGMCC 1.10859</strain>
    </source>
</reference>
<dbReference type="Gene3D" id="3.40.50.1820">
    <property type="entry name" value="alpha/beta hydrolase"/>
    <property type="match status" value="1"/>
</dbReference>
<reference evidence="3 4" key="2">
    <citation type="submission" date="2016-10" db="EMBL/GenBank/DDBJ databases">
        <authorList>
            <person name="Varghese N."/>
            <person name="Submissions S."/>
        </authorList>
    </citation>
    <scope>NUCLEOTIDE SEQUENCE [LARGE SCALE GENOMIC DNA]</scope>
    <source>
        <strain evidence="3 4">DSM 24802</strain>
    </source>
</reference>
<name>A0AAN5A0E0_9RHOB</name>
<accession>A0AAN5A0E0</accession>
<keyword evidence="4" id="KW-1185">Reference proteome</keyword>
<dbReference type="GO" id="GO:0016020">
    <property type="term" value="C:membrane"/>
    <property type="evidence" value="ECO:0007669"/>
    <property type="project" value="TreeGrafter"/>
</dbReference>
<dbReference type="PANTHER" id="PTHR43798:SF33">
    <property type="entry name" value="HYDROLASE, PUTATIVE (AFU_ORTHOLOGUE AFUA_2G14860)-RELATED"/>
    <property type="match status" value="1"/>
</dbReference>
<reference evidence="2" key="3">
    <citation type="submission" date="2023-06" db="EMBL/GenBank/DDBJ databases">
        <authorList>
            <person name="Sun Q."/>
            <person name="Zhou Y."/>
        </authorList>
    </citation>
    <scope>NUCLEOTIDE SEQUENCE</scope>
    <source>
        <strain evidence="2">CGMCC 1.10859</strain>
    </source>
</reference>
<dbReference type="AlphaFoldDB" id="A0AAN5A0E0"/>
<evidence type="ECO:0000313" key="2">
    <source>
        <dbReference type="EMBL" id="GHE03287.1"/>
    </source>
</evidence>
<protein>
    <submittedName>
        <fullName evidence="2 3">Hydrolase</fullName>
    </submittedName>
</protein>
<feature type="domain" description="AB hydrolase-1" evidence="1">
    <location>
        <begin position="36"/>
        <end position="256"/>
    </location>
</feature>
<proteinExistence type="predicted"/>
<sequence>MGTIDWAAGAGSLSAGGKRLEWAAFGGPPRGESPVIVMLHEGLGCVALWRDFPRRVNEATGLPVLAYSRAGYGRSDAADLPRSLDYMTHEAEAVLPDVLAGIEATRYLLLGHSDGATIAAEYAGRVEDFRVRGLILMAPHFFTEPMGLNEISRARDAFLSTDLAERMAKYHDNPVATFRGWNDAWLDPRFRSWNVSDVIDYIRVPSLVIQGRQDQYGTEAQVEEFTRRCYAPVEVAMLDGCRHSPQFDQPDAALAAIAAFVTRLERIEG</sequence>
<gene>
    <name evidence="2" type="ORF">GCM10008024_25940</name>
    <name evidence="3" type="ORF">SAMN05444006_11232</name>
</gene>
<evidence type="ECO:0000313" key="5">
    <source>
        <dbReference type="Proteomes" id="UP000634647"/>
    </source>
</evidence>
<dbReference type="EMBL" id="BNAB01000012">
    <property type="protein sequence ID" value="GHE03287.1"/>
    <property type="molecule type" value="Genomic_DNA"/>
</dbReference>
<dbReference type="PANTHER" id="PTHR43798">
    <property type="entry name" value="MONOACYLGLYCEROL LIPASE"/>
    <property type="match status" value="1"/>
</dbReference>
<dbReference type="Pfam" id="PF12697">
    <property type="entry name" value="Abhydrolase_6"/>
    <property type="match status" value="1"/>
</dbReference>
<evidence type="ECO:0000313" key="3">
    <source>
        <dbReference type="EMBL" id="SDX22827.1"/>
    </source>
</evidence>
<dbReference type="InterPro" id="IPR050266">
    <property type="entry name" value="AB_hydrolase_sf"/>
</dbReference>
<dbReference type="InterPro" id="IPR000073">
    <property type="entry name" value="AB_hydrolase_1"/>
</dbReference>
<dbReference type="SUPFAM" id="SSF53474">
    <property type="entry name" value="alpha/beta-Hydrolases"/>
    <property type="match status" value="1"/>
</dbReference>
<keyword evidence="2" id="KW-0378">Hydrolase</keyword>
<dbReference type="EMBL" id="FNOB01000012">
    <property type="protein sequence ID" value="SDX22827.1"/>
    <property type="molecule type" value="Genomic_DNA"/>
</dbReference>
<dbReference type="RefSeq" id="WP_051646297.1">
    <property type="nucleotide sequence ID" value="NZ_BNAB01000012.1"/>
</dbReference>
<dbReference type="InterPro" id="IPR029058">
    <property type="entry name" value="AB_hydrolase_fold"/>
</dbReference>
<comment type="caution">
    <text evidence="2">The sequence shown here is derived from an EMBL/GenBank/DDBJ whole genome shotgun (WGS) entry which is preliminary data.</text>
</comment>
<dbReference type="Proteomes" id="UP000634647">
    <property type="component" value="Unassembled WGS sequence"/>
</dbReference>
<dbReference type="Proteomes" id="UP000199541">
    <property type="component" value="Unassembled WGS sequence"/>
</dbReference>
<evidence type="ECO:0000313" key="4">
    <source>
        <dbReference type="Proteomes" id="UP000199541"/>
    </source>
</evidence>
<evidence type="ECO:0000259" key="1">
    <source>
        <dbReference type="Pfam" id="PF12697"/>
    </source>
</evidence>
<organism evidence="2 5">
    <name type="scientific">Allgaiera indica</name>
    <dbReference type="NCBI Taxonomy" id="765699"/>
    <lineage>
        <taxon>Bacteria</taxon>
        <taxon>Pseudomonadati</taxon>
        <taxon>Pseudomonadota</taxon>
        <taxon>Alphaproteobacteria</taxon>
        <taxon>Rhodobacterales</taxon>
        <taxon>Paracoccaceae</taxon>
        <taxon>Allgaiera</taxon>
    </lineage>
</organism>
<dbReference type="GO" id="GO:0016787">
    <property type="term" value="F:hydrolase activity"/>
    <property type="evidence" value="ECO:0007669"/>
    <property type="project" value="UniProtKB-KW"/>
</dbReference>